<keyword evidence="11" id="KW-1185">Reference proteome</keyword>
<dbReference type="GO" id="GO:0006508">
    <property type="term" value="P:proteolysis"/>
    <property type="evidence" value="ECO:0007669"/>
    <property type="project" value="UniProtKB-KW"/>
</dbReference>
<comment type="cofactor">
    <cofactor evidence="1">
        <name>Co(2+)</name>
        <dbReference type="ChEBI" id="CHEBI:48828"/>
    </cofactor>
</comment>
<proteinExistence type="inferred from homology"/>
<organism evidence="10 11">
    <name type="scientific">Alteribacter keqinensis</name>
    <dbReference type="NCBI Taxonomy" id="2483800"/>
    <lineage>
        <taxon>Bacteria</taxon>
        <taxon>Bacillati</taxon>
        <taxon>Bacillota</taxon>
        <taxon>Bacilli</taxon>
        <taxon>Bacillales</taxon>
        <taxon>Bacillaceae</taxon>
        <taxon>Alteribacter</taxon>
    </lineage>
</organism>
<sequence>MSQFEQKLAKYAELAVRMGINIQEGQDVVVNAPVTSADFVRLVVKECYEAGAKNVHIEWHDDESARIRYDLAPMDAFKEFPEWKARGLETLAENGAAFLTIKSTDPDLFKGVPAERIATNNKTAGEATNTFRKFVQSDKVAWCVTAAPSPGWAKKVFPEASEEEAQEKLWEAIFEAVRVNTEDPVQAWKDHDVTLNTKATFLNEQKYKALHYTAEGTDLTIELPEGHIWAGGGSANTSGTHFIANMPTEEVFTAPKKGGVNGTVRNTKPLNYSGNLIDGFSLTFENGKVVDFEAEEGYETLKHLLDTDEGARYLGEVALVPHSSPISQSGILFYNTLYDENASNHIALGSAYAFCVEGGPDMSKEEQEELGINNSITHVDFMIGSADMNIDGIKEDGSREPVFRNGEWATND</sequence>
<evidence type="ECO:0000256" key="7">
    <source>
        <dbReference type="ARBA" id="ARBA00022723"/>
    </source>
</evidence>
<dbReference type="OrthoDB" id="9803993at2"/>
<evidence type="ECO:0000256" key="6">
    <source>
        <dbReference type="ARBA" id="ARBA00022670"/>
    </source>
</evidence>
<gene>
    <name evidence="10" type="ORF">EBO34_14445</name>
</gene>
<keyword evidence="7" id="KW-0479">Metal-binding</keyword>
<evidence type="ECO:0000256" key="1">
    <source>
        <dbReference type="ARBA" id="ARBA00001941"/>
    </source>
</evidence>
<dbReference type="Gene3D" id="3.40.1830.10">
    <property type="entry name" value="Thermophilic metalloprotease (M29)"/>
    <property type="match status" value="1"/>
</dbReference>
<evidence type="ECO:0000256" key="9">
    <source>
        <dbReference type="ARBA" id="ARBA00023049"/>
    </source>
</evidence>
<keyword evidence="5 10" id="KW-0031">Aminopeptidase</keyword>
<reference evidence="10 11" key="1">
    <citation type="submission" date="2018-10" db="EMBL/GenBank/DDBJ databases">
        <title>Bacillus Keqinensis sp. nov., a moderately halophilic bacterium isolated from a saline-alkaline lake.</title>
        <authorList>
            <person name="Wang H."/>
        </authorList>
    </citation>
    <scope>NUCLEOTIDE SEQUENCE [LARGE SCALE GENOMIC DNA]</scope>
    <source>
        <strain evidence="10 11">KQ-3</strain>
    </source>
</reference>
<dbReference type="InterPro" id="IPR000787">
    <property type="entry name" value="Peptidase_M29"/>
</dbReference>
<name>A0A3M7TRK5_9BACI</name>
<accession>A0A3M7TRK5</accession>
<dbReference type="PANTHER" id="PTHR34448:SF3">
    <property type="entry name" value="AMINOPEPTIDASE AMPS"/>
    <property type="match status" value="1"/>
</dbReference>
<comment type="similarity">
    <text evidence="4">Belongs to the peptidase M29 family.</text>
</comment>
<evidence type="ECO:0000256" key="2">
    <source>
        <dbReference type="ARBA" id="ARBA00001946"/>
    </source>
</evidence>
<dbReference type="PRINTS" id="PR00919">
    <property type="entry name" value="THERMOPTASE"/>
</dbReference>
<evidence type="ECO:0000256" key="5">
    <source>
        <dbReference type="ARBA" id="ARBA00022438"/>
    </source>
</evidence>
<dbReference type="Pfam" id="PF02073">
    <property type="entry name" value="Peptidase_M29"/>
    <property type="match status" value="1"/>
</dbReference>
<dbReference type="GO" id="GO:0046872">
    <property type="term" value="F:metal ion binding"/>
    <property type="evidence" value="ECO:0007669"/>
    <property type="project" value="UniProtKB-KW"/>
</dbReference>
<dbReference type="SUPFAM" id="SSF144052">
    <property type="entry name" value="Thermophilic metalloprotease-like"/>
    <property type="match status" value="1"/>
</dbReference>
<evidence type="ECO:0000256" key="3">
    <source>
        <dbReference type="ARBA" id="ARBA00001947"/>
    </source>
</evidence>
<dbReference type="InterPro" id="IPR052170">
    <property type="entry name" value="M29_Exopeptidase"/>
</dbReference>
<dbReference type="RefSeq" id="WP_122899754.1">
    <property type="nucleotide sequence ID" value="NZ_RHIB01000002.1"/>
</dbReference>
<dbReference type="GO" id="GO:0004177">
    <property type="term" value="F:aminopeptidase activity"/>
    <property type="evidence" value="ECO:0007669"/>
    <property type="project" value="UniProtKB-KW"/>
</dbReference>
<evidence type="ECO:0000256" key="8">
    <source>
        <dbReference type="ARBA" id="ARBA00022801"/>
    </source>
</evidence>
<keyword evidence="9" id="KW-0482">Metalloprotease</keyword>
<evidence type="ECO:0000256" key="4">
    <source>
        <dbReference type="ARBA" id="ARBA00008236"/>
    </source>
</evidence>
<keyword evidence="6" id="KW-0645">Protease</keyword>
<evidence type="ECO:0000313" key="10">
    <source>
        <dbReference type="EMBL" id="RNA67897.1"/>
    </source>
</evidence>
<dbReference type="AlphaFoldDB" id="A0A3M7TRK5"/>
<protein>
    <submittedName>
        <fullName evidence="10">Aminopeptidase</fullName>
    </submittedName>
</protein>
<evidence type="ECO:0000313" key="11">
    <source>
        <dbReference type="Proteomes" id="UP000278746"/>
    </source>
</evidence>
<comment type="cofactor">
    <cofactor evidence="3">
        <name>Zn(2+)</name>
        <dbReference type="ChEBI" id="CHEBI:29105"/>
    </cofactor>
</comment>
<dbReference type="Proteomes" id="UP000278746">
    <property type="component" value="Unassembled WGS sequence"/>
</dbReference>
<dbReference type="InterPro" id="IPR035097">
    <property type="entry name" value="M29_N-terminal"/>
</dbReference>
<dbReference type="GO" id="GO:0008237">
    <property type="term" value="F:metallopeptidase activity"/>
    <property type="evidence" value="ECO:0007669"/>
    <property type="project" value="UniProtKB-KW"/>
</dbReference>
<dbReference type="PANTHER" id="PTHR34448">
    <property type="entry name" value="AMINOPEPTIDASE"/>
    <property type="match status" value="1"/>
</dbReference>
<keyword evidence="8" id="KW-0378">Hydrolase</keyword>
<dbReference type="EMBL" id="RHIB01000002">
    <property type="protein sequence ID" value="RNA67897.1"/>
    <property type="molecule type" value="Genomic_DNA"/>
</dbReference>
<comment type="cofactor">
    <cofactor evidence="2">
        <name>Mg(2+)</name>
        <dbReference type="ChEBI" id="CHEBI:18420"/>
    </cofactor>
</comment>
<comment type="caution">
    <text evidence="10">The sequence shown here is derived from an EMBL/GenBank/DDBJ whole genome shotgun (WGS) entry which is preliminary data.</text>
</comment>